<dbReference type="EMBL" id="BORP01000001">
    <property type="protein sequence ID" value="GIO26450.1"/>
    <property type="molecule type" value="Genomic_DNA"/>
</dbReference>
<evidence type="ECO:0000313" key="5">
    <source>
        <dbReference type="Proteomes" id="UP000676917"/>
    </source>
</evidence>
<accession>A0A919X967</accession>
<feature type="transmembrane region" description="Helical" evidence="2">
    <location>
        <begin position="16"/>
        <end position="34"/>
    </location>
</feature>
<dbReference type="RefSeq" id="WP_212919908.1">
    <property type="nucleotide sequence ID" value="NZ_BORP01000001.1"/>
</dbReference>
<dbReference type="InterPro" id="IPR011635">
    <property type="entry name" value="CARDB"/>
</dbReference>
<dbReference type="Proteomes" id="UP000676917">
    <property type="component" value="Unassembled WGS sequence"/>
</dbReference>
<evidence type="ECO:0000256" key="2">
    <source>
        <dbReference type="SAM" id="Phobius"/>
    </source>
</evidence>
<dbReference type="GO" id="GO:0097311">
    <property type="term" value="C:bacterial biofilm matrix"/>
    <property type="evidence" value="ECO:0007669"/>
    <property type="project" value="InterPro"/>
</dbReference>
<reference evidence="4" key="1">
    <citation type="submission" date="2021-03" db="EMBL/GenBank/DDBJ databases">
        <title>Antimicrobial resistance genes in bacteria isolated from Japanese honey, and their potential for conferring macrolide and lincosamide resistance in the American foulbrood pathogen Paenibacillus larvae.</title>
        <authorList>
            <person name="Okamoto M."/>
            <person name="Kumagai M."/>
            <person name="Kanamori H."/>
            <person name="Takamatsu D."/>
        </authorList>
    </citation>
    <scope>NUCLEOTIDE SEQUENCE</scope>
    <source>
        <strain evidence="4">J43TS3</strain>
    </source>
</reference>
<dbReference type="InterPro" id="IPR023848">
    <property type="entry name" value="TasA"/>
</dbReference>
<dbReference type="AlphaFoldDB" id="A0A919X967"/>
<proteinExistence type="predicted"/>
<evidence type="ECO:0000259" key="3">
    <source>
        <dbReference type="Pfam" id="PF07705"/>
    </source>
</evidence>
<feature type="domain" description="CARDB" evidence="3">
    <location>
        <begin position="83"/>
        <end position="150"/>
    </location>
</feature>
<keyword evidence="2" id="KW-1133">Transmembrane helix</keyword>
<feature type="region of interest" description="Disordered" evidence="1">
    <location>
        <begin position="152"/>
        <end position="225"/>
    </location>
</feature>
<gene>
    <name evidence="4" type="ORF">J43TS3_10610</name>
</gene>
<name>A0A919X967_9BACI</name>
<organism evidence="4 5">
    <name type="scientific">Ornithinibacillus bavariensis</name>
    <dbReference type="NCBI Taxonomy" id="545502"/>
    <lineage>
        <taxon>Bacteria</taxon>
        <taxon>Bacillati</taxon>
        <taxon>Bacillota</taxon>
        <taxon>Bacilli</taxon>
        <taxon>Bacillales</taxon>
        <taxon>Bacillaceae</taxon>
        <taxon>Ornithinibacillus</taxon>
    </lineage>
</organism>
<keyword evidence="5" id="KW-1185">Reference proteome</keyword>
<evidence type="ECO:0000256" key="1">
    <source>
        <dbReference type="SAM" id="MobiDB-lite"/>
    </source>
</evidence>
<feature type="compositionally biased region" description="Basic and acidic residues" evidence="1">
    <location>
        <begin position="167"/>
        <end position="183"/>
    </location>
</feature>
<dbReference type="Pfam" id="PF07705">
    <property type="entry name" value="CARDB"/>
    <property type="match status" value="1"/>
</dbReference>
<protein>
    <recommendedName>
        <fullName evidence="3">CARDB domain-containing protein</fullName>
    </recommendedName>
</protein>
<sequence>MKSTRIRRDRKKNNHLFLVVKVVLCFYLFVYIIGEISESTSAYFTTTRSVNHTVSSGTWSVEPDLSGLVFLPTGEQNIKTCPATVSVTLKNNGKENLKDEIKYEVYLTAGGSAVETGTVPPLAKGEKINLRFVTSESGTYYFTTGNKTSGYITSKSTTVDCSNGRKKTSEEPNKDEGENKESESDSSNIEDSNEDGQDKLQESEGIDNEQQEKSKVETDINNDGS</sequence>
<keyword evidence="2" id="KW-0472">Membrane</keyword>
<evidence type="ECO:0000313" key="4">
    <source>
        <dbReference type="EMBL" id="GIO26450.1"/>
    </source>
</evidence>
<feature type="compositionally biased region" description="Polar residues" evidence="1">
    <location>
        <begin position="152"/>
        <end position="161"/>
    </location>
</feature>
<keyword evidence="2" id="KW-0812">Transmembrane</keyword>
<dbReference type="NCBIfam" id="TIGR04087">
    <property type="entry name" value="YqxM_for_SipW"/>
    <property type="match status" value="1"/>
</dbReference>
<comment type="caution">
    <text evidence="4">The sequence shown here is derived from an EMBL/GenBank/DDBJ whole genome shotgun (WGS) entry which is preliminary data.</text>
</comment>